<sequence length="194" mass="21086">MASPAPAKDPFPPAEEDQDHALPVSKGNTHKGFLVSQAFPRILALVSSFTALAVLVTSKQTVFVFGIRFDAYYSYASSYRFLMVVDAVVGSFSAVSLGALSLIGRSPSPRRCFSLFVHDVLMMLLMISGCSAATAVGYVGKYGEEKMGWLPLCDRINKFCYRVTVSIAFSYITCLCFLALTLLSASKLSSRLPH</sequence>
<accession>A0ACB9QIZ0</accession>
<proteinExistence type="predicted"/>
<comment type="caution">
    <text evidence="1">The sequence shown here is derived from an EMBL/GenBank/DDBJ whole genome shotgun (WGS) entry which is preliminary data.</text>
</comment>
<evidence type="ECO:0000313" key="2">
    <source>
        <dbReference type="Proteomes" id="UP001057402"/>
    </source>
</evidence>
<keyword evidence="2" id="KW-1185">Reference proteome</keyword>
<dbReference type="EMBL" id="CM042885">
    <property type="protein sequence ID" value="KAI4366767.1"/>
    <property type="molecule type" value="Genomic_DNA"/>
</dbReference>
<organism evidence="1 2">
    <name type="scientific">Melastoma candidum</name>
    <dbReference type="NCBI Taxonomy" id="119954"/>
    <lineage>
        <taxon>Eukaryota</taxon>
        <taxon>Viridiplantae</taxon>
        <taxon>Streptophyta</taxon>
        <taxon>Embryophyta</taxon>
        <taxon>Tracheophyta</taxon>
        <taxon>Spermatophyta</taxon>
        <taxon>Magnoliopsida</taxon>
        <taxon>eudicotyledons</taxon>
        <taxon>Gunneridae</taxon>
        <taxon>Pentapetalae</taxon>
        <taxon>rosids</taxon>
        <taxon>malvids</taxon>
        <taxon>Myrtales</taxon>
        <taxon>Melastomataceae</taxon>
        <taxon>Melastomatoideae</taxon>
        <taxon>Melastomateae</taxon>
        <taxon>Melastoma</taxon>
    </lineage>
</organism>
<name>A0ACB9QIZ0_9MYRT</name>
<reference evidence="2" key="1">
    <citation type="journal article" date="2023" name="Front. Plant Sci.">
        <title>Chromosomal-level genome assembly of Melastoma candidum provides insights into trichome evolution.</title>
        <authorList>
            <person name="Zhong Y."/>
            <person name="Wu W."/>
            <person name="Sun C."/>
            <person name="Zou P."/>
            <person name="Liu Y."/>
            <person name="Dai S."/>
            <person name="Zhou R."/>
        </authorList>
    </citation>
    <scope>NUCLEOTIDE SEQUENCE [LARGE SCALE GENOMIC DNA]</scope>
</reference>
<gene>
    <name evidence="1" type="ORF">MLD38_022599</name>
</gene>
<dbReference type="Proteomes" id="UP001057402">
    <property type="component" value="Chromosome 6"/>
</dbReference>
<protein>
    <submittedName>
        <fullName evidence="1">Uncharacterized protein</fullName>
    </submittedName>
</protein>
<evidence type="ECO:0000313" key="1">
    <source>
        <dbReference type="EMBL" id="KAI4366767.1"/>
    </source>
</evidence>